<protein>
    <submittedName>
        <fullName evidence="5">Uncharacterized protein</fullName>
    </submittedName>
</protein>
<accession>A0A8S1JZR2</accession>
<dbReference type="PROSITE" id="PS50082">
    <property type="entry name" value="WD_REPEATS_2"/>
    <property type="match status" value="1"/>
</dbReference>
<dbReference type="PANTHER" id="PTHR22847">
    <property type="entry name" value="WD40 REPEAT PROTEIN"/>
    <property type="match status" value="1"/>
</dbReference>
<feature type="repeat" description="WD" evidence="3">
    <location>
        <begin position="85"/>
        <end position="126"/>
    </location>
</feature>
<organism evidence="5 6">
    <name type="scientific">Paramecium primaurelia</name>
    <dbReference type="NCBI Taxonomy" id="5886"/>
    <lineage>
        <taxon>Eukaryota</taxon>
        <taxon>Sar</taxon>
        <taxon>Alveolata</taxon>
        <taxon>Ciliophora</taxon>
        <taxon>Intramacronucleata</taxon>
        <taxon>Oligohymenophorea</taxon>
        <taxon>Peniculida</taxon>
        <taxon>Parameciidae</taxon>
        <taxon>Paramecium</taxon>
    </lineage>
</organism>
<dbReference type="PANTHER" id="PTHR22847:SF637">
    <property type="entry name" value="WD REPEAT DOMAIN 5B"/>
    <property type="match status" value="1"/>
</dbReference>
<evidence type="ECO:0000256" key="4">
    <source>
        <dbReference type="SAM" id="Phobius"/>
    </source>
</evidence>
<dbReference type="GO" id="GO:1990234">
    <property type="term" value="C:transferase complex"/>
    <property type="evidence" value="ECO:0007669"/>
    <property type="project" value="UniProtKB-ARBA"/>
</dbReference>
<name>A0A8S1JZR2_PARPR</name>
<evidence type="ECO:0000256" key="1">
    <source>
        <dbReference type="ARBA" id="ARBA00022574"/>
    </source>
</evidence>
<keyword evidence="4" id="KW-1133">Transmembrane helix</keyword>
<dbReference type="InterPro" id="IPR019775">
    <property type="entry name" value="WD40_repeat_CS"/>
</dbReference>
<evidence type="ECO:0000313" key="6">
    <source>
        <dbReference type="Proteomes" id="UP000688137"/>
    </source>
</evidence>
<comment type="caution">
    <text evidence="5">The sequence shown here is derived from an EMBL/GenBank/DDBJ whole genome shotgun (WGS) entry which is preliminary data.</text>
</comment>
<dbReference type="AlphaFoldDB" id="A0A8S1JZR2"/>
<evidence type="ECO:0000313" key="5">
    <source>
        <dbReference type="EMBL" id="CAD8048611.1"/>
    </source>
</evidence>
<dbReference type="PROSITE" id="PS00678">
    <property type="entry name" value="WD_REPEATS_1"/>
    <property type="match status" value="1"/>
</dbReference>
<sequence length="158" mass="18198">MPQVPKNASICLKVLERVSSSFSIIPLLFILLAALLPYQKLKQFFFPYCTNLTQKFNCESDSFVLKRKKLFQTKQAKFIFFPKFQYGHTSYVMSVYFSPDGNTLASGSYDKSIRLWDVKTGQEIKSSDKNYKDILAQFKIAPQKNSQLQKPPITSLPF</sequence>
<reference evidence="5" key="1">
    <citation type="submission" date="2021-01" db="EMBL/GenBank/DDBJ databases">
        <authorList>
            <consortium name="Genoscope - CEA"/>
            <person name="William W."/>
        </authorList>
    </citation>
    <scope>NUCLEOTIDE SEQUENCE</scope>
</reference>
<dbReference type="InterPro" id="IPR001680">
    <property type="entry name" value="WD40_rpt"/>
</dbReference>
<dbReference type="SMART" id="SM00320">
    <property type="entry name" value="WD40"/>
    <property type="match status" value="1"/>
</dbReference>
<keyword evidence="2" id="KW-0677">Repeat</keyword>
<evidence type="ECO:0000256" key="2">
    <source>
        <dbReference type="ARBA" id="ARBA00022737"/>
    </source>
</evidence>
<gene>
    <name evidence="5" type="ORF">PPRIM_AZ9-3.1.T0130001</name>
</gene>
<keyword evidence="4" id="KW-0472">Membrane</keyword>
<keyword evidence="4" id="KW-0812">Transmembrane</keyword>
<dbReference type="Pfam" id="PF00400">
    <property type="entry name" value="WD40"/>
    <property type="match status" value="1"/>
</dbReference>
<keyword evidence="1 3" id="KW-0853">WD repeat</keyword>
<feature type="transmembrane region" description="Helical" evidence="4">
    <location>
        <begin position="20"/>
        <end position="38"/>
    </location>
</feature>
<proteinExistence type="predicted"/>
<keyword evidence="6" id="KW-1185">Reference proteome</keyword>
<evidence type="ECO:0000256" key="3">
    <source>
        <dbReference type="PROSITE-ProRule" id="PRU00221"/>
    </source>
</evidence>
<dbReference type="Proteomes" id="UP000688137">
    <property type="component" value="Unassembled WGS sequence"/>
</dbReference>
<dbReference type="PROSITE" id="PS50294">
    <property type="entry name" value="WD_REPEATS_REGION"/>
    <property type="match status" value="1"/>
</dbReference>
<dbReference type="EMBL" id="CAJJDM010000010">
    <property type="protein sequence ID" value="CAD8048611.1"/>
    <property type="molecule type" value="Genomic_DNA"/>
</dbReference>